<dbReference type="EMBL" id="JAVRHZ010000001">
    <property type="protein sequence ID" value="MDT0554631.1"/>
    <property type="molecule type" value="Genomic_DNA"/>
</dbReference>
<dbReference type="InterPro" id="IPR024530">
    <property type="entry name" value="QSregVF_b"/>
</dbReference>
<organism evidence="1 2">
    <name type="scientific">Patiriisocius hiemis</name>
    <dbReference type="NCBI Taxonomy" id="3075604"/>
    <lineage>
        <taxon>Bacteria</taxon>
        <taxon>Pseudomonadati</taxon>
        <taxon>Bacteroidota</taxon>
        <taxon>Flavobacteriia</taxon>
        <taxon>Flavobacteriales</taxon>
        <taxon>Flavobacteriaceae</taxon>
        <taxon>Patiriisocius</taxon>
    </lineage>
</organism>
<comment type="caution">
    <text evidence="1">The sequence shown here is derived from an EMBL/GenBank/DDBJ whole genome shotgun (WGS) entry which is preliminary data.</text>
</comment>
<dbReference type="Pfam" id="PF12843">
    <property type="entry name" value="QSregVF_b"/>
    <property type="match status" value="1"/>
</dbReference>
<name>A0ABU2Y8Y0_9FLAO</name>
<dbReference type="Proteomes" id="UP001254488">
    <property type="component" value="Unassembled WGS sequence"/>
</dbReference>
<accession>A0ABU2Y8Y0</accession>
<evidence type="ECO:0000313" key="2">
    <source>
        <dbReference type="Proteomes" id="UP001254488"/>
    </source>
</evidence>
<sequence>MKINKPFSMKPNNKAHLVELANYKMPFGKYKDQYLVNLPEAYYIWFKQKGFPDGKLGRLMQEMYEIKINGLEHLIKPLIQ</sequence>
<proteinExistence type="predicted"/>
<evidence type="ECO:0000313" key="1">
    <source>
        <dbReference type="EMBL" id="MDT0554631.1"/>
    </source>
</evidence>
<dbReference type="RefSeq" id="WP_311331592.1">
    <property type="nucleotide sequence ID" value="NZ_JAVRHZ010000001.1"/>
</dbReference>
<protein>
    <submittedName>
        <fullName evidence="1">DUF3820 family protein</fullName>
    </submittedName>
</protein>
<reference evidence="1 2" key="1">
    <citation type="submission" date="2023-09" db="EMBL/GenBank/DDBJ databases">
        <authorList>
            <person name="Rey-Velasco X."/>
        </authorList>
    </citation>
    <scope>NUCLEOTIDE SEQUENCE [LARGE SCALE GENOMIC DNA]</scope>
    <source>
        <strain evidence="1 2">W242</strain>
    </source>
</reference>
<gene>
    <name evidence="1" type="ORF">RM538_01345</name>
</gene>
<keyword evidence="2" id="KW-1185">Reference proteome</keyword>